<keyword evidence="3" id="KW-1185">Reference proteome</keyword>
<feature type="region of interest" description="Disordered" evidence="1">
    <location>
        <begin position="1"/>
        <end position="39"/>
    </location>
</feature>
<accession>A0A0C9X616</accession>
<feature type="compositionally biased region" description="Basic residues" evidence="1">
    <location>
        <begin position="59"/>
        <end position="71"/>
    </location>
</feature>
<dbReference type="HOGENOM" id="CLU_045441_0_1_1"/>
<evidence type="ECO:0000256" key="1">
    <source>
        <dbReference type="SAM" id="MobiDB-lite"/>
    </source>
</evidence>
<dbReference type="EMBL" id="KN838867">
    <property type="protein sequence ID" value="KIJ93076.1"/>
    <property type="molecule type" value="Genomic_DNA"/>
</dbReference>
<sequence length="488" mass="54160">MPPHRAPISAEFIDSDLDESQHEASVNSGLSSEESVSQARHTDCDTLFDQIIGTPTTKGKSKAKSKPRKLHGGATQTAKANATSKVRDVIDLNDEENATKKALALVTYNLAIFSASEHTKELKKWNGKNTFMKLDNNKPFDTWKAQLLVRINKILLPEKLDFNHYEVNFMIARISTALMAISCEEEYEDMLERLGKTKNPVCTILVQELRQTSSLKKREKENEPEGDEADHTRDDEHKSKKQRKSKPPKNSDISTANIPHNENIKSLHERWMCHKKPGCLSDHCFVNPNDGSHLFLDMHILMFGEPLWCANAELKGPTIAMLDTQPNHHLFNAISNNQLGQLSLLLEHHQRGNSTGSATAPVINFNIPAEFIQIFRPPAAPTATPLATAAAAAPATPIQPLTPPVFLPSGTLIPADRVPGPALSLDDFCKTYLLTDGVRMKLYNNGYSGSHTFQYAEWKDLKLDAGLKAGEIVQLKHAISLWSILCGL</sequence>
<feature type="region of interest" description="Disordered" evidence="1">
    <location>
        <begin position="213"/>
        <end position="260"/>
    </location>
</feature>
<evidence type="ECO:0000313" key="2">
    <source>
        <dbReference type="EMBL" id="KIJ93076.1"/>
    </source>
</evidence>
<gene>
    <name evidence="2" type="ORF">K443DRAFT_125727</name>
</gene>
<reference evidence="3" key="2">
    <citation type="submission" date="2015-01" db="EMBL/GenBank/DDBJ databases">
        <title>Evolutionary Origins and Diversification of the Mycorrhizal Mutualists.</title>
        <authorList>
            <consortium name="DOE Joint Genome Institute"/>
            <consortium name="Mycorrhizal Genomics Consortium"/>
            <person name="Kohler A."/>
            <person name="Kuo A."/>
            <person name="Nagy L.G."/>
            <person name="Floudas D."/>
            <person name="Copeland A."/>
            <person name="Barry K.W."/>
            <person name="Cichocki N."/>
            <person name="Veneault-Fourrey C."/>
            <person name="LaButti K."/>
            <person name="Lindquist E.A."/>
            <person name="Lipzen A."/>
            <person name="Lundell T."/>
            <person name="Morin E."/>
            <person name="Murat C."/>
            <person name="Riley R."/>
            <person name="Ohm R."/>
            <person name="Sun H."/>
            <person name="Tunlid A."/>
            <person name="Henrissat B."/>
            <person name="Grigoriev I.V."/>
            <person name="Hibbett D.S."/>
            <person name="Martin F."/>
        </authorList>
    </citation>
    <scope>NUCLEOTIDE SEQUENCE [LARGE SCALE GENOMIC DNA]</scope>
    <source>
        <strain evidence="3">LaAM-08-1</strain>
    </source>
</reference>
<evidence type="ECO:0000313" key="3">
    <source>
        <dbReference type="Proteomes" id="UP000054477"/>
    </source>
</evidence>
<dbReference type="STRING" id="1095629.A0A0C9X616"/>
<reference evidence="2 3" key="1">
    <citation type="submission" date="2014-04" db="EMBL/GenBank/DDBJ databases">
        <authorList>
            <consortium name="DOE Joint Genome Institute"/>
            <person name="Kuo A."/>
            <person name="Kohler A."/>
            <person name="Nagy L.G."/>
            <person name="Floudas D."/>
            <person name="Copeland A."/>
            <person name="Barry K.W."/>
            <person name="Cichocki N."/>
            <person name="Veneault-Fourrey C."/>
            <person name="LaButti K."/>
            <person name="Lindquist E.A."/>
            <person name="Lipzen A."/>
            <person name="Lundell T."/>
            <person name="Morin E."/>
            <person name="Murat C."/>
            <person name="Sun H."/>
            <person name="Tunlid A."/>
            <person name="Henrissat B."/>
            <person name="Grigoriev I.V."/>
            <person name="Hibbett D.S."/>
            <person name="Martin F."/>
            <person name="Nordberg H.P."/>
            <person name="Cantor M.N."/>
            <person name="Hua S.X."/>
        </authorList>
    </citation>
    <scope>NUCLEOTIDE SEQUENCE [LARGE SCALE GENOMIC DNA]</scope>
    <source>
        <strain evidence="2 3">LaAM-08-1</strain>
    </source>
</reference>
<dbReference type="Proteomes" id="UP000054477">
    <property type="component" value="Unassembled WGS sequence"/>
</dbReference>
<feature type="region of interest" description="Disordered" evidence="1">
    <location>
        <begin position="51"/>
        <end position="80"/>
    </location>
</feature>
<protein>
    <submittedName>
        <fullName evidence="2">Uncharacterized protein</fullName>
    </submittedName>
</protein>
<organism evidence="2 3">
    <name type="scientific">Laccaria amethystina LaAM-08-1</name>
    <dbReference type="NCBI Taxonomy" id="1095629"/>
    <lineage>
        <taxon>Eukaryota</taxon>
        <taxon>Fungi</taxon>
        <taxon>Dikarya</taxon>
        <taxon>Basidiomycota</taxon>
        <taxon>Agaricomycotina</taxon>
        <taxon>Agaricomycetes</taxon>
        <taxon>Agaricomycetidae</taxon>
        <taxon>Agaricales</taxon>
        <taxon>Agaricineae</taxon>
        <taxon>Hydnangiaceae</taxon>
        <taxon>Laccaria</taxon>
    </lineage>
</organism>
<feature type="compositionally biased region" description="Polar residues" evidence="1">
    <location>
        <begin position="251"/>
        <end position="260"/>
    </location>
</feature>
<proteinExistence type="predicted"/>
<dbReference type="AlphaFoldDB" id="A0A0C9X616"/>
<feature type="compositionally biased region" description="Basic and acidic residues" evidence="1">
    <location>
        <begin position="216"/>
        <end position="238"/>
    </location>
</feature>
<name>A0A0C9X616_9AGAR</name>
<feature type="compositionally biased region" description="Polar residues" evidence="1">
    <location>
        <begin position="23"/>
        <end position="39"/>
    </location>
</feature>
<dbReference type="OrthoDB" id="3063862at2759"/>